<evidence type="ECO:0000259" key="1">
    <source>
        <dbReference type="Pfam" id="PF13470"/>
    </source>
</evidence>
<dbReference type="AlphaFoldDB" id="A0A4R6R0Z9"/>
<sequence>MAGHARYTAVLDACVLYPMALSDALMSLASKGLFAGKWTTRIEDEWIRNLEEQRPDLIGLLTTRRDAMRDAVLDWEVQEASWQALAPSLVLPDPDDVHVLAAAIAGHADCIVTANLKDFPTERVEQFGIEVIHPDDFIVKQLDLDLFAALAAFREMRARWRRPNATPEEFAQAMEKNGLVVTAERLRQALSLL</sequence>
<dbReference type="Proteomes" id="UP000294593">
    <property type="component" value="Unassembled WGS sequence"/>
</dbReference>
<dbReference type="Pfam" id="PF26343">
    <property type="entry name" value="VapC50_C"/>
    <property type="match status" value="1"/>
</dbReference>
<dbReference type="InterPro" id="IPR058652">
    <property type="entry name" value="VapC50_C"/>
</dbReference>
<reference evidence="3 4" key="1">
    <citation type="submission" date="2019-03" db="EMBL/GenBank/DDBJ databases">
        <title>Genomic Encyclopedia of Type Strains, Phase IV (KMG-IV): sequencing the most valuable type-strain genomes for metagenomic binning, comparative biology and taxonomic classification.</title>
        <authorList>
            <person name="Goeker M."/>
        </authorList>
    </citation>
    <scope>NUCLEOTIDE SEQUENCE [LARGE SCALE GENOMIC DNA]</scope>
    <source>
        <strain evidence="3 4">DSM 11901</strain>
    </source>
</reference>
<feature type="domain" description="VapC50 C-terminal" evidence="2">
    <location>
        <begin position="134"/>
        <end position="188"/>
    </location>
</feature>
<organism evidence="3 4">
    <name type="scientific">Aquabacterium commune</name>
    <dbReference type="NCBI Taxonomy" id="70586"/>
    <lineage>
        <taxon>Bacteria</taxon>
        <taxon>Pseudomonadati</taxon>
        <taxon>Pseudomonadota</taxon>
        <taxon>Betaproteobacteria</taxon>
        <taxon>Burkholderiales</taxon>
        <taxon>Aquabacterium</taxon>
    </lineage>
</organism>
<evidence type="ECO:0000313" key="4">
    <source>
        <dbReference type="Proteomes" id="UP000294593"/>
    </source>
</evidence>
<keyword evidence="4" id="KW-1185">Reference proteome</keyword>
<dbReference type="InterPro" id="IPR002716">
    <property type="entry name" value="PIN_dom"/>
</dbReference>
<protein>
    <submittedName>
        <fullName evidence="3">Putative nucleic acid-binding protein</fullName>
    </submittedName>
</protein>
<gene>
    <name evidence="3" type="ORF">EV672_1154</name>
</gene>
<accession>A0A4R6R0Z9</accession>
<name>A0A4R6R0Z9_9BURK</name>
<evidence type="ECO:0000259" key="2">
    <source>
        <dbReference type="Pfam" id="PF26343"/>
    </source>
</evidence>
<dbReference type="Pfam" id="PF13470">
    <property type="entry name" value="PIN_3"/>
    <property type="match status" value="1"/>
</dbReference>
<feature type="domain" description="PIN" evidence="1">
    <location>
        <begin position="9"/>
        <end position="116"/>
    </location>
</feature>
<dbReference type="OrthoDB" id="211933at2"/>
<comment type="caution">
    <text evidence="3">The sequence shown here is derived from an EMBL/GenBank/DDBJ whole genome shotgun (WGS) entry which is preliminary data.</text>
</comment>
<evidence type="ECO:0000313" key="3">
    <source>
        <dbReference type="EMBL" id="TDP79333.1"/>
    </source>
</evidence>
<dbReference type="EMBL" id="SNXW01000015">
    <property type="protein sequence ID" value="TDP79333.1"/>
    <property type="molecule type" value="Genomic_DNA"/>
</dbReference>
<dbReference type="RefSeq" id="WP_133611236.1">
    <property type="nucleotide sequence ID" value="NZ_SNXW01000015.1"/>
</dbReference>
<proteinExistence type="predicted"/>